<feature type="domain" description="NAD(P)-binding" evidence="1">
    <location>
        <begin position="7"/>
        <end position="180"/>
    </location>
</feature>
<dbReference type="CDD" id="cd05269">
    <property type="entry name" value="TMR_SDR_a"/>
    <property type="match status" value="1"/>
</dbReference>
<gene>
    <name evidence="2" type="ORF">FHX39_002873</name>
</gene>
<dbReference type="PANTHER" id="PTHR47129">
    <property type="entry name" value="QUINONE OXIDOREDUCTASE 2"/>
    <property type="match status" value="1"/>
</dbReference>
<proteinExistence type="predicted"/>
<dbReference type="Gene3D" id="3.90.25.10">
    <property type="entry name" value="UDP-galactose 4-epimerase, domain 1"/>
    <property type="match status" value="1"/>
</dbReference>
<dbReference type="InterPro" id="IPR016040">
    <property type="entry name" value="NAD(P)-bd_dom"/>
</dbReference>
<name>A0A7W5JX50_9ACTN</name>
<evidence type="ECO:0000259" key="1">
    <source>
        <dbReference type="Pfam" id="PF13460"/>
    </source>
</evidence>
<sequence>MSIAVTGATGQLGRLVVAGLTDHLPAHQVVAVVRDAQKAADLGVTVRVAPYEDEDALAAAFAGVDVVVFISGDTPGARVPQHTNVVRAAQRAEVGRVVYTSAPHADDTTLILAPEHKATEALLRESGLTWTFLRNNWYSENYAGTLQTAAATGEVVSAAGEGRVASASRPDFAAAAVVVATTEGHDDTVYELGGDEAWDFAGFTAAASTALGRELTYRPVSPEQLDAELTAAGLDAGTRGFLVGLDANIAEGTLAEVTGDLSRLIGRPTTPLVTTLKTLA</sequence>
<dbReference type="Proteomes" id="UP000565572">
    <property type="component" value="Unassembled WGS sequence"/>
</dbReference>
<dbReference type="InterPro" id="IPR036291">
    <property type="entry name" value="NAD(P)-bd_dom_sf"/>
</dbReference>
<evidence type="ECO:0000313" key="2">
    <source>
        <dbReference type="EMBL" id="MBB3327929.1"/>
    </source>
</evidence>
<dbReference type="PANTHER" id="PTHR47129:SF1">
    <property type="entry name" value="NMRA-LIKE DOMAIN-CONTAINING PROTEIN"/>
    <property type="match status" value="1"/>
</dbReference>
<dbReference type="EMBL" id="JACHZG010000001">
    <property type="protein sequence ID" value="MBB3327929.1"/>
    <property type="molecule type" value="Genomic_DNA"/>
</dbReference>
<organism evidence="2 3">
    <name type="scientific">Microlunatus antarcticus</name>
    <dbReference type="NCBI Taxonomy" id="53388"/>
    <lineage>
        <taxon>Bacteria</taxon>
        <taxon>Bacillati</taxon>
        <taxon>Actinomycetota</taxon>
        <taxon>Actinomycetes</taxon>
        <taxon>Propionibacteriales</taxon>
        <taxon>Propionibacteriaceae</taxon>
        <taxon>Microlunatus</taxon>
    </lineage>
</organism>
<evidence type="ECO:0000313" key="3">
    <source>
        <dbReference type="Proteomes" id="UP000565572"/>
    </source>
</evidence>
<dbReference type="SUPFAM" id="SSF51735">
    <property type="entry name" value="NAD(P)-binding Rossmann-fold domains"/>
    <property type="match status" value="1"/>
</dbReference>
<reference evidence="2 3" key="1">
    <citation type="submission" date="2020-08" db="EMBL/GenBank/DDBJ databases">
        <title>Sequencing the genomes of 1000 actinobacteria strains.</title>
        <authorList>
            <person name="Klenk H.-P."/>
        </authorList>
    </citation>
    <scope>NUCLEOTIDE SEQUENCE [LARGE SCALE GENOMIC DNA]</scope>
    <source>
        <strain evidence="2 3">DSM 11053</strain>
    </source>
</reference>
<dbReference type="InterPro" id="IPR052718">
    <property type="entry name" value="NmrA-type_oxidoreductase"/>
</dbReference>
<comment type="caution">
    <text evidence="2">The sequence shown here is derived from an EMBL/GenBank/DDBJ whole genome shotgun (WGS) entry which is preliminary data.</text>
</comment>
<keyword evidence="2" id="KW-0560">Oxidoreductase</keyword>
<dbReference type="RefSeq" id="WP_183339472.1">
    <property type="nucleotide sequence ID" value="NZ_JACHZG010000001.1"/>
</dbReference>
<keyword evidence="3" id="KW-1185">Reference proteome</keyword>
<accession>A0A7W5JX50</accession>
<dbReference type="EC" id="1.6.5.2" evidence="2"/>
<dbReference type="AlphaFoldDB" id="A0A7W5JX50"/>
<dbReference type="GO" id="GO:0003955">
    <property type="term" value="F:NAD(P)H dehydrogenase (quinone) activity"/>
    <property type="evidence" value="ECO:0007669"/>
    <property type="project" value="UniProtKB-EC"/>
</dbReference>
<dbReference type="Gene3D" id="3.40.50.720">
    <property type="entry name" value="NAD(P)-binding Rossmann-like Domain"/>
    <property type="match status" value="1"/>
</dbReference>
<protein>
    <submittedName>
        <fullName evidence="2">NAD(P)H dehydrogenase (Quinone)</fullName>
        <ecNumber evidence="2">1.6.5.2</ecNumber>
    </submittedName>
</protein>
<dbReference type="Pfam" id="PF13460">
    <property type="entry name" value="NAD_binding_10"/>
    <property type="match status" value="1"/>
</dbReference>